<feature type="region of interest" description="Disordered" evidence="1">
    <location>
        <begin position="137"/>
        <end position="169"/>
    </location>
</feature>
<name>A0AAD7D7I0_MYCRO</name>
<dbReference type="Proteomes" id="UP001221757">
    <property type="component" value="Unassembled WGS sequence"/>
</dbReference>
<dbReference type="EMBL" id="JARKIE010000110">
    <property type="protein sequence ID" value="KAJ7683224.1"/>
    <property type="molecule type" value="Genomic_DNA"/>
</dbReference>
<accession>A0AAD7D7I0</accession>
<evidence type="ECO:0000313" key="2">
    <source>
        <dbReference type="EMBL" id="KAJ7683224.1"/>
    </source>
</evidence>
<evidence type="ECO:0000256" key="1">
    <source>
        <dbReference type="SAM" id="MobiDB-lite"/>
    </source>
</evidence>
<dbReference type="AlphaFoldDB" id="A0AAD7D7I0"/>
<organism evidence="2 3">
    <name type="scientific">Mycena rosella</name>
    <name type="common">Pink bonnet</name>
    <name type="synonym">Agaricus rosellus</name>
    <dbReference type="NCBI Taxonomy" id="1033263"/>
    <lineage>
        <taxon>Eukaryota</taxon>
        <taxon>Fungi</taxon>
        <taxon>Dikarya</taxon>
        <taxon>Basidiomycota</taxon>
        <taxon>Agaricomycotina</taxon>
        <taxon>Agaricomycetes</taxon>
        <taxon>Agaricomycetidae</taxon>
        <taxon>Agaricales</taxon>
        <taxon>Marasmiineae</taxon>
        <taxon>Mycenaceae</taxon>
        <taxon>Mycena</taxon>
    </lineage>
</organism>
<gene>
    <name evidence="2" type="ORF">B0H17DRAFT_1333353</name>
</gene>
<evidence type="ECO:0000313" key="3">
    <source>
        <dbReference type="Proteomes" id="UP001221757"/>
    </source>
</evidence>
<proteinExistence type="predicted"/>
<sequence>MQLPDRSRWIQNSIIIAASNPTFATQLPPIPREGWTMALGTPTVRDPLETCGDAALHVALTELVMAQLKDIHDGDMIRKAILGPYDTSHPTPKFPGNAFEVFAGALALFVSFISLKDWVGVDFDPFIRAAVRACKEFNSAPPPDPSSRGDKRKSAGENDPGSKKQKGISRGVLLDASDYNTTVQLDLVEPVPAVEPTSTLSFPPLSPGTVELCPASTQYTFAYPEDVQGSTQNDTPPQWPQGERFTSGFDPLDWFFRA</sequence>
<feature type="compositionally biased region" description="Basic and acidic residues" evidence="1">
    <location>
        <begin position="147"/>
        <end position="162"/>
    </location>
</feature>
<comment type="caution">
    <text evidence="2">The sequence shown here is derived from an EMBL/GenBank/DDBJ whole genome shotgun (WGS) entry which is preliminary data.</text>
</comment>
<protein>
    <submittedName>
        <fullName evidence="2">Uncharacterized protein</fullName>
    </submittedName>
</protein>
<keyword evidence="3" id="KW-1185">Reference proteome</keyword>
<reference evidence="2" key="1">
    <citation type="submission" date="2023-03" db="EMBL/GenBank/DDBJ databases">
        <title>Massive genome expansion in bonnet fungi (Mycena s.s.) driven by repeated elements and novel gene families across ecological guilds.</title>
        <authorList>
            <consortium name="Lawrence Berkeley National Laboratory"/>
            <person name="Harder C.B."/>
            <person name="Miyauchi S."/>
            <person name="Viragh M."/>
            <person name="Kuo A."/>
            <person name="Thoen E."/>
            <person name="Andreopoulos B."/>
            <person name="Lu D."/>
            <person name="Skrede I."/>
            <person name="Drula E."/>
            <person name="Henrissat B."/>
            <person name="Morin E."/>
            <person name="Kohler A."/>
            <person name="Barry K."/>
            <person name="LaButti K."/>
            <person name="Morin E."/>
            <person name="Salamov A."/>
            <person name="Lipzen A."/>
            <person name="Mereny Z."/>
            <person name="Hegedus B."/>
            <person name="Baldrian P."/>
            <person name="Stursova M."/>
            <person name="Weitz H."/>
            <person name="Taylor A."/>
            <person name="Grigoriev I.V."/>
            <person name="Nagy L.G."/>
            <person name="Martin F."/>
            <person name="Kauserud H."/>
        </authorList>
    </citation>
    <scope>NUCLEOTIDE SEQUENCE</scope>
    <source>
        <strain evidence="2">CBHHK067</strain>
    </source>
</reference>